<dbReference type="AlphaFoldDB" id="A0A512NQ19"/>
<dbReference type="Pfam" id="PF00574">
    <property type="entry name" value="CLP_protease"/>
    <property type="match status" value="1"/>
</dbReference>
<evidence type="ECO:0000313" key="2">
    <source>
        <dbReference type="EMBL" id="GEP61043.1"/>
    </source>
</evidence>
<dbReference type="SUPFAM" id="SSF52096">
    <property type="entry name" value="ClpP/crotonase"/>
    <property type="match status" value="1"/>
</dbReference>
<protein>
    <recommendedName>
        <fullName evidence="4">ATP-dependent Clp protease proteolytic subunit</fullName>
    </recommendedName>
</protein>
<comment type="similarity">
    <text evidence="1">Belongs to the peptidase S14 family.</text>
</comment>
<evidence type="ECO:0000256" key="1">
    <source>
        <dbReference type="ARBA" id="ARBA00007039"/>
    </source>
</evidence>
<reference evidence="2 3" key="1">
    <citation type="submission" date="2019-07" db="EMBL/GenBank/DDBJ databases">
        <title>Whole genome shotgun sequence of Reyranella soli NBRC 108950.</title>
        <authorList>
            <person name="Hosoyama A."/>
            <person name="Uohara A."/>
            <person name="Ohji S."/>
            <person name="Ichikawa N."/>
        </authorList>
    </citation>
    <scope>NUCLEOTIDE SEQUENCE [LARGE SCALE GENOMIC DNA]</scope>
    <source>
        <strain evidence="2 3">NBRC 108950</strain>
    </source>
</reference>
<gene>
    <name evidence="2" type="ORF">RSO01_82090</name>
</gene>
<dbReference type="RefSeq" id="WP_170303745.1">
    <property type="nucleotide sequence ID" value="NZ_BKAJ01000197.1"/>
</dbReference>
<dbReference type="InterPro" id="IPR023562">
    <property type="entry name" value="ClpP/TepA"/>
</dbReference>
<sequence length="166" mass="17944">MRPPGIGVLSVEIGEITRDLAATIENALADYPSHSVSLNVDSVGGDWNASRRIFEAIVAHDKRVSAQIAKAYSGAALIVMAADRRVMPPHGTFFLHWPAGDTTQAYLADVAAKKAELIASRCRVPTTRLLRLMRENSLLDAEQALHYGLVHAVPGMKSPSNVTVFL</sequence>
<name>A0A512NQ19_9HYPH</name>
<evidence type="ECO:0008006" key="4">
    <source>
        <dbReference type="Google" id="ProtNLM"/>
    </source>
</evidence>
<dbReference type="InterPro" id="IPR029045">
    <property type="entry name" value="ClpP/crotonase-like_dom_sf"/>
</dbReference>
<dbReference type="PRINTS" id="PR00127">
    <property type="entry name" value="CLPPROTEASEP"/>
</dbReference>
<dbReference type="GO" id="GO:0004252">
    <property type="term" value="F:serine-type endopeptidase activity"/>
    <property type="evidence" value="ECO:0007669"/>
    <property type="project" value="InterPro"/>
</dbReference>
<dbReference type="EMBL" id="BKAJ01000197">
    <property type="protein sequence ID" value="GEP61043.1"/>
    <property type="molecule type" value="Genomic_DNA"/>
</dbReference>
<dbReference type="GO" id="GO:0004176">
    <property type="term" value="F:ATP-dependent peptidase activity"/>
    <property type="evidence" value="ECO:0007669"/>
    <property type="project" value="InterPro"/>
</dbReference>
<comment type="caution">
    <text evidence="2">The sequence shown here is derived from an EMBL/GenBank/DDBJ whole genome shotgun (WGS) entry which is preliminary data.</text>
</comment>
<keyword evidence="3" id="KW-1185">Reference proteome</keyword>
<dbReference type="Gene3D" id="3.90.226.10">
    <property type="entry name" value="2-enoyl-CoA Hydratase, Chain A, domain 1"/>
    <property type="match status" value="1"/>
</dbReference>
<evidence type="ECO:0000313" key="3">
    <source>
        <dbReference type="Proteomes" id="UP000321058"/>
    </source>
</evidence>
<organism evidence="2 3">
    <name type="scientific">Reyranella soli</name>
    <dbReference type="NCBI Taxonomy" id="1230389"/>
    <lineage>
        <taxon>Bacteria</taxon>
        <taxon>Pseudomonadati</taxon>
        <taxon>Pseudomonadota</taxon>
        <taxon>Alphaproteobacteria</taxon>
        <taxon>Hyphomicrobiales</taxon>
        <taxon>Reyranellaceae</taxon>
        <taxon>Reyranella</taxon>
    </lineage>
</organism>
<accession>A0A512NQ19</accession>
<proteinExistence type="inferred from homology"/>
<dbReference type="GO" id="GO:0006508">
    <property type="term" value="P:proteolysis"/>
    <property type="evidence" value="ECO:0007669"/>
    <property type="project" value="InterPro"/>
</dbReference>
<dbReference type="Proteomes" id="UP000321058">
    <property type="component" value="Unassembled WGS sequence"/>
</dbReference>
<dbReference type="InterPro" id="IPR001907">
    <property type="entry name" value="ClpP"/>
</dbReference>